<dbReference type="Proteomes" id="UP000234271">
    <property type="component" value="Chromosome"/>
</dbReference>
<name>A0A2N9YC31_9GAMM</name>
<reference evidence="15" key="1">
    <citation type="submission" date="2016-12" db="EMBL/GenBank/DDBJ databases">
        <title>Complete Genome Sequence of Beggiatoa leptomitiformis D-401.</title>
        <authorList>
            <person name="Fomenkov A."/>
            <person name="Vincze T."/>
            <person name="Grabovich M."/>
            <person name="Anton B.P."/>
            <person name="Dubinina G."/>
            <person name="Orlova M."/>
            <person name="Belousova E."/>
            <person name="Roberts R.J."/>
        </authorList>
    </citation>
    <scope>NUCLEOTIDE SEQUENCE [LARGE SCALE GENOMIC DNA]</scope>
    <source>
        <strain evidence="15">D-401</strain>
    </source>
</reference>
<evidence type="ECO:0000256" key="8">
    <source>
        <dbReference type="ARBA" id="ARBA00022832"/>
    </source>
</evidence>
<evidence type="ECO:0000256" key="5">
    <source>
        <dbReference type="ARBA" id="ARBA00011738"/>
    </source>
</evidence>
<dbReference type="RefSeq" id="WP_062147985.1">
    <property type="nucleotide sequence ID" value="NZ_CP012373.2"/>
</dbReference>
<gene>
    <name evidence="13 14" type="primary">fabA</name>
    <name evidence="14" type="ORF">BLE401_04500</name>
</gene>
<feature type="active site" evidence="13">
    <location>
        <position position="70"/>
    </location>
</feature>
<dbReference type="PANTHER" id="PTHR30272:SF8">
    <property type="entry name" value="3-HYDROXYDECANOYL-[ACYL-CARRIER-PROTEIN] DEHYDRATASE"/>
    <property type="match status" value="1"/>
</dbReference>
<keyword evidence="7 13" id="KW-0444">Lipid biosynthesis</keyword>
<evidence type="ECO:0000313" key="15">
    <source>
        <dbReference type="Proteomes" id="UP000234271"/>
    </source>
</evidence>
<dbReference type="EC" id="5.3.3.14" evidence="13"/>
<dbReference type="OrthoDB" id="9786735at2"/>
<comment type="catalytic activity">
    <reaction evidence="13">
        <text>(2E)-decenoyl-[ACP] = (3Z)-decenoyl-[ACP]</text>
        <dbReference type="Rhea" id="RHEA:23568"/>
        <dbReference type="Rhea" id="RHEA-COMP:9639"/>
        <dbReference type="Rhea" id="RHEA-COMP:9927"/>
        <dbReference type="ChEBI" id="CHEBI:78467"/>
        <dbReference type="ChEBI" id="CHEBI:78798"/>
        <dbReference type="EC" id="5.3.3.14"/>
    </reaction>
</comment>
<dbReference type="KEGG" id="blep:AL038_01530"/>
<comment type="function">
    <text evidence="13">Necessary for the introduction of cis unsaturation into fatty acids. Catalyzes the dehydration of (3R)-3-hydroxydecanoyl-ACP to E-(2)-decenoyl-ACP and then its isomerization to Z-(3)-decenoyl-ACP. Can catalyze the dehydratase reaction for beta-hydroxyacyl-ACPs with saturated chain lengths up to 16:0, being most active on intermediate chain length.</text>
</comment>
<keyword evidence="12 13" id="KW-0456">Lyase</keyword>
<dbReference type="Gene3D" id="3.10.129.10">
    <property type="entry name" value="Hotdog Thioesterase"/>
    <property type="match status" value="1"/>
</dbReference>
<evidence type="ECO:0000256" key="9">
    <source>
        <dbReference type="ARBA" id="ARBA00023098"/>
    </source>
</evidence>
<sequence>MEQKNSYIYEELLQCARGEMFGPGNAQLPLPPMLMFDRIVTITEDGGLFGKGHIIAELDIRPNLWFFDCHFIGDPVMPGCLGLDAMWQLIGFYLGWLGGPGRGRALGAGEVKFTGQVTPKNKLITYRIDIKRTIMRKLVMGIGDAVMLVDGREIYNAKDLRVGLFTSTDNF</sequence>
<dbReference type="CDD" id="cd01287">
    <property type="entry name" value="FabA"/>
    <property type="match status" value="1"/>
</dbReference>
<dbReference type="GO" id="GO:0005737">
    <property type="term" value="C:cytoplasm"/>
    <property type="evidence" value="ECO:0007669"/>
    <property type="project" value="UniProtKB-SubCell"/>
</dbReference>
<dbReference type="GO" id="GO:0006636">
    <property type="term" value="P:unsaturated fatty acid biosynthetic process"/>
    <property type="evidence" value="ECO:0007669"/>
    <property type="project" value="UniProtKB-UniRule"/>
</dbReference>
<dbReference type="STRING" id="288004.AL038_01530"/>
<evidence type="ECO:0000256" key="13">
    <source>
        <dbReference type="HAMAP-Rule" id="MF_00405"/>
    </source>
</evidence>
<comment type="subunit">
    <text evidence="5 13">Homodimer.</text>
</comment>
<dbReference type="InterPro" id="IPR029069">
    <property type="entry name" value="HotDog_dom_sf"/>
</dbReference>
<evidence type="ECO:0000256" key="10">
    <source>
        <dbReference type="ARBA" id="ARBA00023160"/>
    </source>
</evidence>
<evidence type="ECO:0000256" key="7">
    <source>
        <dbReference type="ARBA" id="ARBA00022516"/>
    </source>
</evidence>
<evidence type="ECO:0000256" key="2">
    <source>
        <dbReference type="ARBA" id="ARBA00004496"/>
    </source>
</evidence>
<evidence type="ECO:0000256" key="1">
    <source>
        <dbReference type="ARBA" id="ARBA00001055"/>
    </source>
</evidence>
<comment type="similarity">
    <text evidence="4 13">Belongs to the thioester dehydratase family. FabA subfamily.</text>
</comment>
<comment type="catalytic activity">
    <reaction evidence="1 13">
        <text>a (3R)-hydroxyacyl-[ACP] = a (2E)-enoyl-[ACP] + H2O</text>
        <dbReference type="Rhea" id="RHEA:13097"/>
        <dbReference type="Rhea" id="RHEA-COMP:9925"/>
        <dbReference type="Rhea" id="RHEA-COMP:9945"/>
        <dbReference type="ChEBI" id="CHEBI:15377"/>
        <dbReference type="ChEBI" id="CHEBI:78784"/>
        <dbReference type="ChEBI" id="CHEBI:78827"/>
        <dbReference type="EC" id="4.2.1.59"/>
    </reaction>
</comment>
<keyword evidence="11 13" id="KW-0413">Isomerase</keyword>
<dbReference type="GO" id="GO:0019171">
    <property type="term" value="F:(3R)-hydroxyacyl-[acyl-carrier-protein] dehydratase activity"/>
    <property type="evidence" value="ECO:0007669"/>
    <property type="project" value="UniProtKB-UniRule"/>
</dbReference>
<comment type="pathway">
    <text evidence="3 13">Lipid metabolism; fatty acid biosynthesis.</text>
</comment>
<keyword evidence="15" id="KW-1185">Reference proteome</keyword>
<proteinExistence type="inferred from homology"/>
<dbReference type="NCBIfam" id="TIGR01749">
    <property type="entry name" value="fabA"/>
    <property type="match status" value="1"/>
</dbReference>
<organism evidence="14 15">
    <name type="scientific">Beggiatoa leptomitoformis</name>
    <dbReference type="NCBI Taxonomy" id="288004"/>
    <lineage>
        <taxon>Bacteria</taxon>
        <taxon>Pseudomonadati</taxon>
        <taxon>Pseudomonadota</taxon>
        <taxon>Gammaproteobacteria</taxon>
        <taxon>Thiotrichales</taxon>
        <taxon>Thiotrichaceae</taxon>
        <taxon>Beggiatoa</taxon>
    </lineage>
</organism>
<evidence type="ECO:0000256" key="11">
    <source>
        <dbReference type="ARBA" id="ARBA00023235"/>
    </source>
</evidence>
<dbReference type="GO" id="GO:0034017">
    <property type="term" value="F:trans-2-decenoyl-acyl-carrier-protein isomerase activity"/>
    <property type="evidence" value="ECO:0007669"/>
    <property type="project" value="UniProtKB-UniRule"/>
</dbReference>
<accession>A0A2N9YC31</accession>
<dbReference type="SUPFAM" id="SSF54637">
    <property type="entry name" value="Thioesterase/thiol ester dehydrase-isomerase"/>
    <property type="match status" value="1"/>
</dbReference>
<evidence type="ECO:0000256" key="12">
    <source>
        <dbReference type="ARBA" id="ARBA00023239"/>
    </source>
</evidence>
<keyword evidence="8 13" id="KW-0276">Fatty acid metabolism</keyword>
<dbReference type="Pfam" id="PF07977">
    <property type="entry name" value="FabA"/>
    <property type="match status" value="1"/>
</dbReference>
<dbReference type="HAMAP" id="MF_00405">
    <property type="entry name" value="FabA"/>
    <property type="match status" value="1"/>
</dbReference>
<dbReference type="EC" id="4.2.1.59" evidence="13"/>
<dbReference type="PANTHER" id="PTHR30272">
    <property type="entry name" value="3-HYDROXYACYL-[ACYL-CARRIER-PROTEIN] DEHYDRATASE"/>
    <property type="match status" value="1"/>
</dbReference>
<evidence type="ECO:0000256" key="3">
    <source>
        <dbReference type="ARBA" id="ARBA00005194"/>
    </source>
</evidence>
<evidence type="ECO:0000256" key="4">
    <source>
        <dbReference type="ARBA" id="ARBA00006714"/>
    </source>
</evidence>
<keyword evidence="10 13" id="KW-0275">Fatty acid biosynthesis</keyword>
<keyword evidence="6 13" id="KW-0963">Cytoplasm</keyword>
<dbReference type="InterPro" id="IPR013114">
    <property type="entry name" value="FabA_FabZ"/>
</dbReference>
<dbReference type="AlphaFoldDB" id="A0A2N9YC31"/>
<evidence type="ECO:0000313" key="14">
    <source>
        <dbReference type="EMBL" id="AUI68033.1"/>
    </source>
</evidence>
<dbReference type="UniPathway" id="UPA00094"/>
<keyword evidence="9 13" id="KW-0443">Lipid metabolism</keyword>
<protein>
    <recommendedName>
        <fullName evidence="13">3-hydroxydecanoyl-[acyl-carrier-protein] dehydratase</fullName>
        <ecNumber evidence="13">4.2.1.59</ecNumber>
    </recommendedName>
    <alternativeName>
        <fullName evidence="13">3-hydroxyacyl-[acyl-carrier-protein] dehydratase FabA</fullName>
    </alternativeName>
    <alternativeName>
        <fullName evidence="13">Beta-hydroxydecanoyl thioester dehydrase</fullName>
    </alternativeName>
    <alternativeName>
        <fullName evidence="13">Trans-2-decenoyl-[acyl-carrier-protein] isomerase</fullName>
        <ecNumber evidence="13">5.3.3.14</ecNumber>
    </alternativeName>
</protein>
<dbReference type="NCBIfam" id="NF003509">
    <property type="entry name" value="PRK05174.1"/>
    <property type="match status" value="1"/>
</dbReference>
<dbReference type="InterPro" id="IPR010083">
    <property type="entry name" value="FabA"/>
</dbReference>
<evidence type="ECO:0000256" key="6">
    <source>
        <dbReference type="ARBA" id="ARBA00022490"/>
    </source>
</evidence>
<comment type="subcellular location">
    <subcellularLocation>
        <location evidence="2 13">Cytoplasm</location>
    </subcellularLocation>
</comment>
<comment type="catalytic activity">
    <reaction evidence="13">
        <text>(3R)-hydroxydecanoyl-[ACP] = (2E)-decenoyl-[ACP] + H2O</text>
        <dbReference type="Rhea" id="RHEA:41860"/>
        <dbReference type="Rhea" id="RHEA-COMP:9638"/>
        <dbReference type="Rhea" id="RHEA-COMP:9639"/>
        <dbReference type="ChEBI" id="CHEBI:15377"/>
        <dbReference type="ChEBI" id="CHEBI:78466"/>
        <dbReference type="ChEBI" id="CHEBI:78467"/>
    </reaction>
</comment>
<dbReference type="EMBL" id="CP018889">
    <property type="protein sequence ID" value="AUI68033.1"/>
    <property type="molecule type" value="Genomic_DNA"/>
</dbReference>